<proteinExistence type="predicted"/>
<dbReference type="KEGG" id="palk:PSAKL28_30340"/>
<dbReference type="OrthoDB" id="7055747at2"/>
<evidence type="ECO:0000313" key="3">
    <source>
        <dbReference type="Proteomes" id="UP000028931"/>
    </source>
</evidence>
<dbReference type="EMBL" id="CP009048">
    <property type="protein sequence ID" value="AIL62219.1"/>
    <property type="molecule type" value="Genomic_DNA"/>
</dbReference>
<organism evidence="2 3">
    <name type="scientific">Pseudomonas alkylphenolica</name>
    <dbReference type="NCBI Taxonomy" id="237609"/>
    <lineage>
        <taxon>Bacteria</taxon>
        <taxon>Pseudomonadati</taxon>
        <taxon>Pseudomonadota</taxon>
        <taxon>Gammaproteobacteria</taxon>
        <taxon>Pseudomonadales</taxon>
        <taxon>Pseudomonadaceae</taxon>
        <taxon>Pseudomonas</taxon>
    </lineage>
</organism>
<dbReference type="eggNOG" id="ENOG5031S0A">
    <property type="taxonomic scope" value="Bacteria"/>
</dbReference>
<dbReference type="Proteomes" id="UP000028931">
    <property type="component" value="Chromosome"/>
</dbReference>
<gene>
    <name evidence="2" type="ORF">PSAKL28_30340</name>
</gene>
<dbReference type="Gene3D" id="1.20.1270.70">
    <property type="entry name" value="Designed single chain three-helix bundle"/>
    <property type="match status" value="1"/>
</dbReference>
<name>A0A077FE66_9PSED</name>
<feature type="region of interest" description="Disordered" evidence="1">
    <location>
        <begin position="125"/>
        <end position="146"/>
    </location>
</feature>
<accession>A0A077FE66</accession>
<reference evidence="2 3" key="1">
    <citation type="submission" date="2014-07" db="EMBL/GenBank/DDBJ databases">
        <authorList>
            <person name="Lee K."/>
            <person name="Lim J.Y."/>
            <person name="Hwang I."/>
        </authorList>
    </citation>
    <scope>NUCLEOTIDE SEQUENCE [LARGE SCALE GENOMIC DNA]</scope>
    <source>
        <strain evidence="2 3">KL28</strain>
    </source>
</reference>
<evidence type="ECO:0000256" key="1">
    <source>
        <dbReference type="SAM" id="MobiDB-lite"/>
    </source>
</evidence>
<dbReference type="AlphaFoldDB" id="A0A077FE66"/>
<evidence type="ECO:0000313" key="2">
    <source>
        <dbReference type="EMBL" id="AIL62219.1"/>
    </source>
</evidence>
<dbReference type="HOGENOM" id="CLU_108020_0_0_6"/>
<sequence>MRGFQSTPGDSHSMLLRAASIAWLILISAATIVNHVSLSSLATQTSASAQGSQVVTLEARLTDLSQRLDALLKLPVALTQARYETDSKTLEQRMTAIEIGLEQRLTAASLSSLETRIDQLTTRLDKPNQTTPVPVRSRVTHPTKPTQAADLPFTVMGIELRGDERFLSILPTGNAAFSEMRVLRPGETDSGWRLQAIDGQTAVFQRENDGQTHRLTLP</sequence>
<protein>
    <submittedName>
        <fullName evidence="2">Uncharacterized protein</fullName>
    </submittedName>
</protein>